<organism evidence="1">
    <name type="scientific">Ralstonia solanacearum</name>
    <name type="common">Pseudomonas solanacearum</name>
    <dbReference type="NCBI Taxonomy" id="305"/>
    <lineage>
        <taxon>Bacteria</taxon>
        <taxon>Pseudomonadati</taxon>
        <taxon>Pseudomonadota</taxon>
        <taxon>Betaproteobacteria</taxon>
        <taxon>Burkholderiales</taxon>
        <taxon>Burkholderiaceae</taxon>
        <taxon>Ralstonia</taxon>
        <taxon>Ralstonia solanacearum species complex</taxon>
    </lineage>
</organism>
<dbReference type="AlphaFoldDB" id="A0A0S4WNF7"/>
<sequence>MANAFDSGRKEYEHPYMEYKRHYEQTYQFNSNIARLGYPASSVLAS</sequence>
<proteinExistence type="predicted"/>
<dbReference type="EMBL" id="LN899820">
    <property type="protein sequence ID" value="CUV53063.1"/>
    <property type="molecule type" value="Genomic_DNA"/>
</dbReference>
<evidence type="ECO:0000313" key="1">
    <source>
        <dbReference type="EMBL" id="CUV53063.1"/>
    </source>
</evidence>
<protein>
    <submittedName>
        <fullName evidence="1">Uncharacterized protein</fullName>
    </submittedName>
</protein>
<accession>A0A0S4WNF7</accession>
<name>A0A0S4WNF7_RALSL</name>
<gene>
    <name evidence="1" type="ORF">RUN215_v1_70003</name>
</gene>
<reference evidence="1" key="1">
    <citation type="submission" date="2015-10" db="EMBL/GenBank/DDBJ databases">
        <authorList>
            <person name="Gilbert D.G."/>
        </authorList>
    </citation>
    <scope>NUCLEOTIDE SEQUENCE</scope>
    <source>
        <strain evidence="1">Phyl III-seqv23</strain>
    </source>
</reference>